<reference evidence="1 2" key="1">
    <citation type="submission" date="2016-10" db="EMBL/GenBank/DDBJ databases">
        <authorList>
            <person name="de Groot N.N."/>
        </authorList>
    </citation>
    <scope>NUCLEOTIDE SEQUENCE [LARGE SCALE GENOMIC DNA]</scope>
    <source>
        <strain evidence="1 2">DSM 29316</strain>
    </source>
</reference>
<evidence type="ECO:0008006" key="3">
    <source>
        <dbReference type="Google" id="ProtNLM"/>
    </source>
</evidence>
<organism evidence="1 2">
    <name type="scientific">Poseidonocella pacifica</name>
    <dbReference type="NCBI Taxonomy" id="871651"/>
    <lineage>
        <taxon>Bacteria</taxon>
        <taxon>Pseudomonadati</taxon>
        <taxon>Pseudomonadota</taxon>
        <taxon>Alphaproteobacteria</taxon>
        <taxon>Rhodobacterales</taxon>
        <taxon>Roseobacteraceae</taxon>
        <taxon>Poseidonocella</taxon>
    </lineage>
</organism>
<keyword evidence="2" id="KW-1185">Reference proteome</keyword>
<gene>
    <name evidence="1" type="ORF">SAMN05421688_1040</name>
</gene>
<accession>A0A1I0VX05</accession>
<sequence>MKIALHIGAHSTDEDRLLKGLLRNADLLREHGTHVPGPSRYRQLLRETMLALIGSDPAPDTREILLDAILEGDGCERLVLSHESFACLPHRIFDEGQFYRLMGKRLASFAELFRADELEIFLAIRDPASFLPAAFAQVRNRSFEDFLGSADPERISWLELLNRLKASVPGIPLTVWCNEDTPLLWGQILHELAGIPADIPMEGELSLVSEITDPTIFARLSEHLEERPPATAEGRMRVITAYLREGAIAEKMVQDADLPGWTDDTVQRLGALYDAELPSIRALPGVRFLEP</sequence>
<dbReference type="STRING" id="871651.SAMN05421688_1040"/>
<dbReference type="OrthoDB" id="7816979at2"/>
<proteinExistence type="predicted"/>
<name>A0A1I0VX05_9RHOB</name>
<protein>
    <recommendedName>
        <fullName evidence="3">Sulfotransferase family protein</fullName>
    </recommendedName>
</protein>
<dbReference type="EMBL" id="FOJU01000001">
    <property type="protein sequence ID" value="SFA80460.1"/>
    <property type="molecule type" value="Genomic_DNA"/>
</dbReference>
<dbReference type="RefSeq" id="WP_092061190.1">
    <property type="nucleotide sequence ID" value="NZ_FOJU01000001.1"/>
</dbReference>
<dbReference type="Proteomes" id="UP000198796">
    <property type="component" value="Unassembled WGS sequence"/>
</dbReference>
<evidence type="ECO:0000313" key="1">
    <source>
        <dbReference type="EMBL" id="SFA80460.1"/>
    </source>
</evidence>
<evidence type="ECO:0000313" key="2">
    <source>
        <dbReference type="Proteomes" id="UP000198796"/>
    </source>
</evidence>
<dbReference type="AlphaFoldDB" id="A0A1I0VX05"/>